<feature type="domain" description="DNA ligase ATP-dependent C-terminal" evidence="3">
    <location>
        <begin position="26"/>
        <end position="115"/>
    </location>
</feature>
<proteinExistence type="predicted"/>
<reference evidence="4 5" key="1">
    <citation type="submission" date="2022-11" db="EMBL/GenBank/DDBJ databases">
        <title>Genome Sequencing of Nocardia sp. ON39_IFM12276 and assembly.</title>
        <authorList>
            <person name="Shimojima M."/>
            <person name="Toyokawa M."/>
            <person name="Uesaka K."/>
        </authorList>
    </citation>
    <scope>NUCLEOTIDE SEQUENCE [LARGE SCALE GENOMIC DNA]</scope>
    <source>
        <strain evidence="4 5">IFM 12276</strain>
    </source>
</reference>
<dbReference type="EMBL" id="AP026978">
    <property type="protein sequence ID" value="BDT99001.1"/>
    <property type="molecule type" value="Genomic_DNA"/>
</dbReference>
<dbReference type="InterPro" id="IPR012309">
    <property type="entry name" value="DNA_ligase_ATP-dep_C"/>
</dbReference>
<evidence type="ECO:0000259" key="3">
    <source>
        <dbReference type="Pfam" id="PF04679"/>
    </source>
</evidence>
<dbReference type="SUPFAM" id="SSF50249">
    <property type="entry name" value="Nucleic acid-binding proteins"/>
    <property type="match status" value="1"/>
</dbReference>
<dbReference type="EC" id="6.5.1.1" evidence="1"/>
<dbReference type="InterPro" id="IPR012340">
    <property type="entry name" value="NA-bd_OB-fold"/>
</dbReference>
<dbReference type="Gene3D" id="2.40.50.140">
    <property type="entry name" value="Nucleic acid-binding proteins"/>
    <property type="match status" value="1"/>
</dbReference>
<accession>A0ABM8CVK5</accession>
<evidence type="ECO:0000313" key="4">
    <source>
        <dbReference type="EMBL" id="BDT99001.1"/>
    </source>
</evidence>
<sequence length="135" mass="14967">MVEDGDPADDRGDHRRRVPRSSSGGGERGALILGVYDESNRLVYIGHVGTGFTMAARRALLAQLKALTTTDSPFDQSAPSWRMTAARWVKPQLVGTVEYREFIGVLRHPSWRGLRVEIVPSGVRLPTRDVPFPRA</sequence>
<evidence type="ECO:0000256" key="2">
    <source>
        <dbReference type="SAM" id="MobiDB-lite"/>
    </source>
</evidence>
<organism evidence="4 5">
    <name type="scientific">Nocardia sputorum</name>
    <dbReference type="NCBI Taxonomy" id="2984338"/>
    <lineage>
        <taxon>Bacteria</taxon>
        <taxon>Bacillati</taxon>
        <taxon>Actinomycetota</taxon>
        <taxon>Actinomycetes</taxon>
        <taxon>Mycobacteriales</taxon>
        <taxon>Nocardiaceae</taxon>
        <taxon>Nocardia</taxon>
    </lineage>
</organism>
<dbReference type="CDD" id="cd07971">
    <property type="entry name" value="OBF_DNA_ligase_LigD"/>
    <property type="match status" value="1"/>
</dbReference>
<evidence type="ECO:0000256" key="1">
    <source>
        <dbReference type="ARBA" id="ARBA00012727"/>
    </source>
</evidence>
<gene>
    <name evidence="4" type="ORF">IFM12276_20300</name>
</gene>
<name>A0ABM8CVK5_9NOCA</name>
<dbReference type="Proteomes" id="UP001317870">
    <property type="component" value="Chromosome"/>
</dbReference>
<keyword evidence="5" id="KW-1185">Reference proteome</keyword>
<dbReference type="Pfam" id="PF04679">
    <property type="entry name" value="DNA_ligase_A_C"/>
    <property type="match status" value="1"/>
</dbReference>
<feature type="region of interest" description="Disordered" evidence="2">
    <location>
        <begin position="1"/>
        <end position="25"/>
    </location>
</feature>
<protein>
    <recommendedName>
        <fullName evidence="1">DNA ligase (ATP)</fullName>
        <ecNumber evidence="1">6.5.1.1</ecNumber>
    </recommendedName>
</protein>
<evidence type="ECO:0000313" key="5">
    <source>
        <dbReference type="Proteomes" id="UP001317870"/>
    </source>
</evidence>